<feature type="compositionally biased region" description="Polar residues" evidence="1">
    <location>
        <begin position="1151"/>
        <end position="1163"/>
    </location>
</feature>
<protein>
    <submittedName>
        <fullName evidence="2">Uncharacterized protein</fullName>
    </submittedName>
</protein>
<feature type="compositionally biased region" description="Polar residues" evidence="1">
    <location>
        <begin position="541"/>
        <end position="551"/>
    </location>
</feature>
<evidence type="ECO:0000313" key="3">
    <source>
        <dbReference type="Proteomes" id="UP000075714"/>
    </source>
</evidence>
<dbReference type="EMBL" id="LSYV01000011">
    <property type="protein sequence ID" value="KXZ52211.1"/>
    <property type="molecule type" value="Genomic_DNA"/>
</dbReference>
<keyword evidence="3" id="KW-1185">Reference proteome</keyword>
<evidence type="ECO:0000256" key="1">
    <source>
        <dbReference type="SAM" id="MobiDB-lite"/>
    </source>
</evidence>
<gene>
    <name evidence="2" type="ORF">GPECTOR_10g842</name>
</gene>
<reference evidence="3" key="1">
    <citation type="journal article" date="2016" name="Nat. Commun.">
        <title>The Gonium pectorale genome demonstrates co-option of cell cycle regulation during the evolution of multicellularity.</title>
        <authorList>
            <person name="Hanschen E.R."/>
            <person name="Marriage T.N."/>
            <person name="Ferris P.J."/>
            <person name="Hamaji T."/>
            <person name="Toyoda A."/>
            <person name="Fujiyama A."/>
            <person name="Neme R."/>
            <person name="Noguchi H."/>
            <person name="Minakuchi Y."/>
            <person name="Suzuki M."/>
            <person name="Kawai-Toyooka H."/>
            <person name="Smith D.R."/>
            <person name="Sparks H."/>
            <person name="Anderson J."/>
            <person name="Bakaric R."/>
            <person name="Luria V."/>
            <person name="Karger A."/>
            <person name="Kirschner M.W."/>
            <person name="Durand P.M."/>
            <person name="Michod R.E."/>
            <person name="Nozaki H."/>
            <person name="Olson B.J."/>
        </authorList>
    </citation>
    <scope>NUCLEOTIDE SEQUENCE [LARGE SCALE GENOMIC DNA]</scope>
    <source>
        <strain evidence="3">NIES-2863</strain>
    </source>
</reference>
<organism evidence="2 3">
    <name type="scientific">Gonium pectorale</name>
    <name type="common">Green alga</name>
    <dbReference type="NCBI Taxonomy" id="33097"/>
    <lineage>
        <taxon>Eukaryota</taxon>
        <taxon>Viridiplantae</taxon>
        <taxon>Chlorophyta</taxon>
        <taxon>core chlorophytes</taxon>
        <taxon>Chlorophyceae</taxon>
        <taxon>CS clade</taxon>
        <taxon>Chlamydomonadales</taxon>
        <taxon>Volvocaceae</taxon>
        <taxon>Gonium</taxon>
    </lineage>
</organism>
<sequence>MCRLATKITLGVAKASPPPALGDATSSARRLQGLGSSTKQFYDTHHPEQSALTDDLLHFPFAVGEKWRRIFKQVASCPAERGSLLEALRTVRGNCNLSRLKCPVRFDKAQQVVMLWLCSPAGGGFLARLREQHRPGGGQWTRGAEEAVLEAMARVSPTLAERLRVIAWAGCTEEQKAVALEQYLKRLTDPAHLLEVLRLVMKGNKADVEIATSIIKSMPAEAEEAMHIIQATPASLLLTGWRTSSGVAAGINPGLTLLDMFPGELIHALKDAEAANRGREEAAYLCATGLRGAVPGLLPALQQAVARKTTGVALQIAIEMLSRDQGWMLLLGAGVSEVDDVSKFSNELALELLSAQCLPALVADLETKFKPPVRWGTASEEEALSYVKQNISPTLGALMQRTAWEGCTRQHLRAALQVQLEQAEPSVIRCFIVSAPTAEERELRERLVAILERDTLDAVQDLEAALLEPAAEQAATAPTRGPTASGPETDSGQQELPPPGVVGAVGTQVDYDVLGLPSAMSSPVVAAPPELVGPRSAERMQAQSSEVQAQQPGGLGPSVDAPAAAEDAAAALGNGSAFSRTRSGRSSGGGAQRAAASRSHSVRPSSGASGGASSAVQRQRGTGSEGAASDAMEAQPNLSSFGYWRRQIGDAFRVLCELLHSPEYRPLLFELGSLCQAENGLLSRLDGLDMAGLERYRLPSADHDTLAQLVASTVKQLQHKDFEHLWSQIETEAPTLYEHVNNARTAADAAALHDEDEMEQALQQERKFKGLPTAPTVPPPDPVEPQTSAQAADNGATPSTSGLGSSSAPAVAPASARTPGGAFDGVQPPATGGDEMSPRDLYGVLRGDLSTGDHWKGASDSVRARIVWELLASNKFSCAVKLVSLNPIVNNERLQAIARTAGDLDKFVRDLEKLLPGDGESASAASQLIATCVGDLARTLSEVDGEAPGALVVLFREQFPKLYEHALEVDRSSRSPPPPPAYAAEGEYSFDNQQGESLEELKASPSTSALPEAAAPISSASIAQQSSVQGPMSAEGAPPETADELAADAEANNVSADSNDNGDGNGELHSAPMAEERELRSRLVAFRAQDMVNAAQDLEAALLEPQAATAMARGPAASGPATDSGQQELTPPGAVGAVGTQSPDHIVKRTPATSNVSRASAHSFNEEEASLDGSTASGSSSPTPQQELEGDEPQPVGADAACGFPEREPLQLDPLAPAQMQRRVILAMELLAYLEAVERDVHRWTKQHGREMLVILTAELLRSPTWGMPELLATNLFSGLPILRDKEHRSTCLEAAEQTSLAGCRKRLRDRYREDPGPLRSLAVAPAVSLLRYDLQKVLEDGDLQALVERYKDFAFELPTLNQQIRI</sequence>
<feature type="compositionally biased region" description="Low complexity" evidence="1">
    <location>
        <begin position="592"/>
        <end position="615"/>
    </location>
</feature>
<accession>A0A150GQX9</accession>
<feature type="compositionally biased region" description="Low complexity" evidence="1">
    <location>
        <begin position="470"/>
        <end position="479"/>
    </location>
</feature>
<proteinExistence type="predicted"/>
<dbReference type="Proteomes" id="UP000075714">
    <property type="component" value="Unassembled WGS sequence"/>
</dbReference>
<comment type="caution">
    <text evidence="2">The sequence shown here is derived from an EMBL/GenBank/DDBJ whole genome shotgun (WGS) entry which is preliminary data.</text>
</comment>
<feature type="compositionally biased region" description="Polar residues" evidence="1">
    <location>
        <begin position="786"/>
        <end position="800"/>
    </location>
</feature>
<feature type="region of interest" description="Disordered" evidence="1">
    <location>
        <begin position="575"/>
        <end position="632"/>
    </location>
</feature>
<feature type="region of interest" description="Disordered" evidence="1">
    <location>
        <begin position="470"/>
        <end position="504"/>
    </location>
</feature>
<feature type="compositionally biased region" description="Low complexity" evidence="1">
    <location>
        <begin position="1008"/>
        <end position="1027"/>
    </location>
</feature>
<feature type="region of interest" description="Disordered" evidence="1">
    <location>
        <begin position="996"/>
        <end position="1042"/>
    </location>
</feature>
<feature type="region of interest" description="Disordered" evidence="1">
    <location>
        <begin position="770"/>
        <end position="839"/>
    </location>
</feature>
<feature type="compositionally biased region" description="Low complexity" evidence="1">
    <location>
        <begin position="801"/>
        <end position="816"/>
    </location>
</feature>
<evidence type="ECO:0000313" key="2">
    <source>
        <dbReference type="EMBL" id="KXZ52211.1"/>
    </source>
</evidence>
<feature type="region of interest" description="Disordered" evidence="1">
    <location>
        <begin position="1111"/>
        <end position="1204"/>
    </location>
</feature>
<feature type="compositionally biased region" description="Low complexity" evidence="1">
    <location>
        <begin position="575"/>
        <end position="585"/>
    </location>
</feature>
<name>A0A150GQX9_GONPE</name>
<feature type="compositionally biased region" description="Low complexity" evidence="1">
    <location>
        <begin position="1171"/>
        <end position="1186"/>
    </location>
</feature>
<feature type="region of interest" description="Disordered" evidence="1">
    <location>
        <begin position="527"/>
        <end position="561"/>
    </location>
</feature>